<keyword evidence="1" id="KW-0472">Membrane</keyword>
<evidence type="ECO:0000256" key="1">
    <source>
        <dbReference type="SAM" id="Phobius"/>
    </source>
</evidence>
<proteinExistence type="predicted"/>
<dbReference type="EMBL" id="JAJNDB010000005">
    <property type="protein sequence ID" value="MCD2196079.1"/>
    <property type="molecule type" value="Genomic_DNA"/>
</dbReference>
<comment type="caution">
    <text evidence="2">The sequence shown here is derived from an EMBL/GenBank/DDBJ whole genome shotgun (WGS) entry which is preliminary data.</text>
</comment>
<accession>A0ABS8PCT0</accession>
<feature type="transmembrane region" description="Helical" evidence="1">
    <location>
        <begin position="43"/>
        <end position="67"/>
    </location>
</feature>
<evidence type="ECO:0000313" key="3">
    <source>
        <dbReference type="Proteomes" id="UP001199469"/>
    </source>
</evidence>
<keyword evidence="3" id="KW-1185">Reference proteome</keyword>
<evidence type="ECO:0000313" key="2">
    <source>
        <dbReference type="EMBL" id="MCD2196079.1"/>
    </source>
</evidence>
<reference evidence="2 3" key="1">
    <citation type="submission" date="2021-11" db="EMBL/GenBank/DDBJ databases">
        <title>Draft genome sequence of Actinomycetospora sp. SF1 isolated from the rhizosphere soil.</title>
        <authorList>
            <person name="Duangmal K."/>
            <person name="Chantavorakit T."/>
        </authorList>
    </citation>
    <scope>NUCLEOTIDE SEQUENCE [LARGE SCALE GENOMIC DNA]</scope>
    <source>
        <strain evidence="2 3">TBRC 5722</strain>
    </source>
</reference>
<keyword evidence="1" id="KW-0812">Transmembrane</keyword>
<dbReference type="Proteomes" id="UP001199469">
    <property type="component" value="Unassembled WGS sequence"/>
</dbReference>
<protein>
    <submittedName>
        <fullName evidence="2">Uncharacterized protein</fullName>
    </submittedName>
</protein>
<name>A0ABS8PCT0_9PSEU</name>
<feature type="transmembrane region" description="Helical" evidence="1">
    <location>
        <begin position="20"/>
        <end position="37"/>
    </location>
</feature>
<sequence length="392" mass="43775">MAGGSERPSSMVPWHLRRWAVAGIVAAAVGVFVLAIVPAGRAVQVVCSVLVLFGSLAFATATIAGIVRRELRKHVEIVNEAVERGVIEVLPPGRVADRLLERVYGESPFNREVTTALLGGEGRLLDGGDLTISEHTEIDFRLDSVDDRSYHLVMEQRYSFRNRIPTSTFVIFATSAPRLRDSIISGCRLPLFELWFVRDDTDEPRFEDSVEGMRESVRIGMQYADGRGRVHDVEARDPAPYLREVKLRDWGRYLDFFRTDGGESGAVLDRLDYMDSLRIFEVDLPALAEGDAAVTTILRLTVRSTTLQLVSDGFCYWQAPYPCFVESMRFDTTKLQLGDSPELYVNAKAFTISSPGSLDTWTSGASATDLTLRSWMLRGHGVALMWRPFKEA</sequence>
<gene>
    <name evidence="2" type="ORF">LQ327_22155</name>
</gene>
<keyword evidence="1" id="KW-1133">Transmembrane helix</keyword>
<organism evidence="2 3">
    <name type="scientific">Actinomycetospora endophytica</name>
    <dbReference type="NCBI Taxonomy" id="2291215"/>
    <lineage>
        <taxon>Bacteria</taxon>
        <taxon>Bacillati</taxon>
        <taxon>Actinomycetota</taxon>
        <taxon>Actinomycetes</taxon>
        <taxon>Pseudonocardiales</taxon>
        <taxon>Pseudonocardiaceae</taxon>
        <taxon>Actinomycetospora</taxon>
    </lineage>
</organism>